<feature type="binding site" evidence="8">
    <location>
        <position position="25"/>
    </location>
    <ligand>
        <name>GTP</name>
        <dbReference type="ChEBI" id="CHEBI:37565"/>
    </ligand>
</feature>
<dbReference type="AlphaFoldDB" id="A0A5C2HA35"/>
<reference evidence="10 11" key="1">
    <citation type="submission" date="2019-09" db="EMBL/GenBank/DDBJ databases">
        <title>Complete genome sequencing of four Arcobacter species reveals a diverse suite of mobile elements.</title>
        <authorList>
            <person name="Miller W.G."/>
            <person name="Yee E."/>
            <person name="Bono J.L."/>
        </authorList>
    </citation>
    <scope>NUCLEOTIDE SEQUENCE [LARGE SCALE GENOMIC DNA]</scope>
    <source>
        <strain evidence="10 11">CCUG 56899</strain>
    </source>
</reference>
<dbReference type="KEGG" id="apoc:APORC_0177"/>
<evidence type="ECO:0000256" key="6">
    <source>
        <dbReference type="ARBA" id="ARBA00023134"/>
    </source>
</evidence>
<name>A0A5C2HA35_9BACT</name>
<dbReference type="Gene3D" id="3.90.550.10">
    <property type="entry name" value="Spore Coat Polysaccharide Biosynthesis Protein SpsA, Chain A"/>
    <property type="match status" value="1"/>
</dbReference>
<dbReference type="EMBL" id="CP036246">
    <property type="protein sequence ID" value="QEP39816.1"/>
    <property type="molecule type" value="Genomic_DNA"/>
</dbReference>
<keyword evidence="7 8" id="KW-0501">Molybdenum cofactor biosynthesis</keyword>
<feature type="binding site" evidence="8">
    <location>
        <position position="100"/>
    </location>
    <ligand>
        <name>Mg(2+)</name>
        <dbReference type="ChEBI" id="CHEBI:18420"/>
    </ligand>
</feature>
<dbReference type="HAMAP" id="MF_00316">
    <property type="entry name" value="MobA"/>
    <property type="match status" value="1"/>
</dbReference>
<keyword evidence="5 8" id="KW-0460">Magnesium</keyword>
<keyword evidence="6 8" id="KW-0342">GTP-binding</keyword>
<dbReference type="GO" id="GO:0046872">
    <property type="term" value="F:metal ion binding"/>
    <property type="evidence" value="ECO:0007669"/>
    <property type="project" value="UniProtKB-KW"/>
</dbReference>
<reference evidence="10 11" key="2">
    <citation type="submission" date="2019-09" db="EMBL/GenBank/DDBJ databases">
        <title>Taxonomic note: a critical rebuttal of the proposed division of the genus Arcobacter into six genera, emended descriptions of Arcobacter anaerophilus and the genus Arcobacter, and an assessment of genus-level boundaries for Epsilonproteobacteria using in silico genomic comparator tools.</title>
        <authorList>
            <person name="On S.L.W."/>
            <person name="Miller W.G."/>
            <person name="Biggs P."/>
            <person name="Cornelius A."/>
            <person name="Vandamme P."/>
        </authorList>
    </citation>
    <scope>NUCLEOTIDE SEQUENCE [LARGE SCALE GENOMIC DNA]</scope>
    <source>
        <strain evidence="10 11">CCUG 56899</strain>
    </source>
</reference>
<dbReference type="NCBIfam" id="NF001837">
    <property type="entry name" value="PRK00560.1"/>
    <property type="match status" value="1"/>
</dbReference>
<proteinExistence type="inferred from homology"/>
<comment type="similarity">
    <text evidence="8">Belongs to the MobA family.</text>
</comment>
<dbReference type="RefSeq" id="WP_066386152.1">
    <property type="nucleotide sequence ID" value="NZ_CP036246.2"/>
</dbReference>
<evidence type="ECO:0000256" key="8">
    <source>
        <dbReference type="HAMAP-Rule" id="MF_00316"/>
    </source>
</evidence>
<comment type="subcellular location">
    <subcellularLocation>
        <location evidence="8">Cytoplasm</location>
    </subcellularLocation>
</comment>
<evidence type="ECO:0000256" key="3">
    <source>
        <dbReference type="ARBA" id="ARBA00022723"/>
    </source>
</evidence>
<feature type="binding site" evidence="8">
    <location>
        <position position="100"/>
    </location>
    <ligand>
        <name>GTP</name>
        <dbReference type="ChEBI" id="CHEBI:37565"/>
    </ligand>
</feature>
<dbReference type="PANTHER" id="PTHR19136">
    <property type="entry name" value="MOLYBDENUM COFACTOR GUANYLYLTRANSFERASE"/>
    <property type="match status" value="1"/>
</dbReference>
<accession>A0A5C2HA35</accession>
<feature type="binding site" evidence="8">
    <location>
        <begin position="13"/>
        <end position="15"/>
    </location>
    <ligand>
        <name>GTP</name>
        <dbReference type="ChEBI" id="CHEBI:37565"/>
    </ligand>
</feature>
<keyword evidence="2 8" id="KW-0808">Transferase</keyword>
<dbReference type="Proteomes" id="UP000322644">
    <property type="component" value="Chromosome"/>
</dbReference>
<keyword evidence="10" id="KW-0548">Nucleotidyltransferase</keyword>
<comment type="domain">
    <text evidence="8">The N-terminal domain determines nucleotide recognition and specific binding, while the C-terminal domain determines the specific binding to the target protein.</text>
</comment>
<comment type="caution">
    <text evidence="8">Lacks conserved residue(s) required for the propagation of feature annotation.</text>
</comment>
<dbReference type="SUPFAM" id="SSF53448">
    <property type="entry name" value="Nucleotide-diphospho-sugar transferases"/>
    <property type="match status" value="1"/>
</dbReference>
<evidence type="ECO:0000256" key="4">
    <source>
        <dbReference type="ARBA" id="ARBA00022741"/>
    </source>
</evidence>
<comment type="catalytic activity">
    <reaction evidence="8">
        <text>Mo-molybdopterin + GTP + H(+) = Mo-molybdopterin guanine dinucleotide + diphosphate</text>
        <dbReference type="Rhea" id="RHEA:34243"/>
        <dbReference type="ChEBI" id="CHEBI:15378"/>
        <dbReference type="ChEBI" id="CHEBI:33019"/>
        <dbReference type="ChEBI" id="CHEBI:37565"/>
        <dbReference type="ChEBI" id="CHEBI:71302"/>
        <dbReference type="ChEBI" id="CHEBI:71310"/>
        <dbReference type="EC" id="2.7.7.77"/>
    </reaction>
</comment>
<dbReference type="EC" id="2.7.7.77" evidence="8"/>
<dbReference type="InterPro" id="IPR025877">
    <property type="entry name" value="MobA-like_NTP_Trfase"/>
</dbReference>
<keyword evidence="1 8" id="KW-0963">Cytoplasm</keyword>
<evidence type="ECO:0000259" key="9">
    <source>
        <dbReference type="Pfam" id="PF12804"/>
    </source>
</evidence>
<evidence type="ECO:0000256" key="1">
    <source>
        <dbReference type="ARBA" id="ARBA00022490"/>
    </source>
</evidence>
<dbReference type="GO" id="GO:0005737">
    <property type="term" value="C:cytoplasm"/>
    <property type="evidence" value="ECO:0007669"/>
    <property type="project" value="UniProtKB-SubCell"/>
</dbReference>
<sequence>MPQTPFEIPCVILSGGKSQRMGEDKSLLPFGSSNSLIEYQYNRLKPYFSDTFISSKTNKFLFLKDSSKLILDENKDIYSPILALQTILKRFDKVFIITVDTPFVRIETIKELIENSDNYDVVIAKDEEKIHNLCGVFSNSCLKNINLMIEENIHKINYLIKQTNFKEINFNYKNEFININNRTEYQRAIDII</sequence>
<dbReference type="InterPro" id="IPR013482">
    <property type="entry name" value="Molybde_CF_guanTrfase"/>
</dbReference>
<comment type="function">
    <text evidence="8">Transfers a GMP moiety from GTP to Mo-molybdopterin (Mo-MPT) cofactor (Moco or molybdenum cofactor) to form Mo-molybdopterin guanine dinucleotide (Mo-MGD) cofactor.</text>
</comment>
<dbReference type="GO" id="GO:1902758">
    <property type="term" value="P:bis(molybdopterin guanine dinucleotide)molybdenum biosynthetic process"/>
    <property type="evidence" value="ECO:0007669"/>
    <property type="project" value="TreeGrafter"/>
</dbReference>
<comment type="cofactor">
    <cofactor evidence="8">
        <name>Mg(2+)</name>
        <dbReference type="ChEBI" id="CHEBI:18420"/>
    </cofactor>
</comment>
<feature type="domain" description="MobA-like NTP transferase" evidence="9">
    <location>
        <begin position="10"/>
        <end position="151"/>
    </location>
</feature>
<dbReference type="GO" id="GO:0061603">
    <property type="term" value="F:molybdenum cofactor guanylyltransferase activity"/>
    <property type="evidence" value="ECO:0007669"/>
    <property type="project" value="UniProtKB-EC"/>
</dbReference>
<dbReference type="GO" id="GO:0005525">
    <property type="term" value="F:GTP binding"/>
    <property type="evidence" value="ECO:0007669"/>
    <property type="project" value="UniProtKB-UniRule"/>
</dbReference>
<evidence type="ECO:0000313" key="11">
    <source>
        <dbReference type="Proteomes" id="UP000322644"/>
    </source>
</evidence>
<protein>
    <recommendedName>
        <fullName evidence="8">Probable molybdenum cofactor guanylyltransferase</fullName>
        <shortName evidence="8">MoCo guanylyltransferase</shortName>
        <ecNumber evidence="8">2.7.7.77</ecNumber>
    </recommendedName>
    <alternativeName>
        <fullName evidence="8">GTP:molybdopterin guanylyltransferase</fullName>
    </alternativeName>
    <alternativeName>
        <fullName evidence="8">Mo-MPT guanylyltransferase</fullName>
    </alternativeName>
    <alternativeName>
        <fullName evidence="8">Molybdopterin guanylyltransferase</fullName>
    </alternativeName>
    <alternativeName>
        <fullName evidence="8">Molybdopterin-guanine dinucleotide synthase</fullName>
        <shortName evidence="8">MGD synthase</shortName>
    </alternativeName>
</protein>
<keyword evidence="3 8" id="KW-0479">Metal-binding</keyword>
<keyword evidence="4 8" id="KW-0547">Nucleotide-binding</keyword>
<dbReference type="InterPro" id="IPR029044">
    <property type="entry name" value="Nucleotide-diphossugar_trans"/>
</dbReference>
<evidence type="ECO:0000256" key="2">
    <source>
        <dbReference type="ARBA" id="ARBA00022679"/>
    </source>
</evidence>
<feature type="binding site" evidence="8">
    <location>
        <position position="72"/>
    </location>
    <ligand>
        <name>GTP</name>
        <dbReference type="ChEBI" id="CHEBI:37565"/>
    </ligand>
</feature>
<evidence type="ECO:0000256" key="7">
    <source>
        <dbReference type="ARBA" id="ARBA00023150"/>
    </source>
</evidence>
<evidence type="ECO:0000313" key="10">
    <source>
        <dbReference type="EMBL" id="QEP39816.1"/>
    </source>
</evidence>
<dbReference type="CDD" id="cd02503">
    <property type="entry name" value="MobA"/>
    <property type="match status" value="1"/>
</dbReference>
<gene>
    <name evidence="8 10" type="primary">mobA</name>
    <name evidence="10" type="ORF">APORC_0177</name>
</gene>
<dbReference type="PANTHER" id="PTHR19136:SF81">
    <property type="entry name" value="MOLYBDENUM COFACTOR GUANYLYLTRANSFERASE"/>
    <property type="match status" value="1"/>
</dbReference>
<dbReference type="Pfam" id="PF12804">
    <property type="entry name" value="NTP_transf_3"/>
    <property type="match status" value="1"/>
</dbReference>
<evidence type="ECO:0000256" key="5">
    <source>
        <dbReference type="ARBA" id="ARBA00022842"/>
    </source>
</evidence>
<organism evidence="10 11">
    <name type="scientific">Arcobacter porcinus</name>
    <dbReference type="NCBI Taxonomy" id="1935204"/>
    <lineage>
        <taxon>Bacteria</taxon>
        <taxon>Pseudomonadati</taxon>
        <taxon>Campylobacterota</taxon>
        <taxon>Epsilonproteobacteria</taxon>
        <taxon>Campylobacterales</taxon>
        <taxon>Arcobacteraceae</taxon>
        <taxon>Arcobacter</taxon>
    </lineage>
</organism>